<sequence>MYLHITHATLAFKQITKPTPIKNLRIYLRRFYQTSKHFTIIKEVMRHPFMLSGKNYFTTNATFLRISREELPTENV</sequence>
<evidence type="ECO:0000313" key="2">
    <source>
        <dbReference type="Proteomes" id="UP000249239"/>
    </source>
</evidence>
<proteinExistence type="predicted"/>
<organism evidence="1 2">
    <name type="scientific">Breznakibacter xylanolyticus</name>
    <dbReference type="NCBI Taxonomy" id="990"/>
    <lineage>
        <taxon>Bacteria</taxon>
        <taxon>Pseudomonadati</taxon>
        <taxon>Bacteroidota</taxon>
        <taxon>Bacteroidia</taxon>
        <taxon>Marinilabiliales</taxon>
        <taxon>Marinilabiliaceae</taxon>
        <taxon>Breznakibacter</taxon>
    </lineage>
</organism>
<comment type="caution">
    <text evidence="1">The sequence shown here is derived from an EMBL/GenBank/DDBJ whole genome shotgun (WGS) entry which is preliminary data.</text>
</comment>
<dbReference type="EMBL" id="QKZK01000013">
    <property type="protein sequence ID" value="PZX16396.1"/>
    <property type="molecule type" value="Genomic_DNA"/>
</dbReference>
<dbReference type="Proteomes" id="UP000249239">
    <property type="component" value="Unassembled WGS sequence"/>
</dbReference>
<dbReference type="AlphaFoldDB" id="A0A2W7NSX1"/>
<accession>A0A2W7NSX1</accession>
<evidence type="ECO:0000313" key="1">
    <source>
        <dbReference type="EMBL" id="PZX16396.1"/>
    </source>
</evidence>
<gene>
    <name evidence="1" type="ORF">LX69_01891</name>
</gene>
<name>A0A2W7NSX1_9BACT</name>
<protein>
    <submittedName>
        <fullName evidence="1">Uncharacterized protein</fullName>
    </submittedName>
</protein>
<reference evidence="1 2" key="1">
    <citation type="submission" date="2018-06" db="EMBL/GenBank/DDBJ databases">
        <title>Genomic Encyclopedia of Archaeal and Bacterial Type Strains, Phase II (KMG-II): from individual species to whole genera.</title>
        <authorList>
            <person name="Goeker M."/>
        </authorList>
    </citation>
    <scope>NUCLEOTIDE SEQUENCE [LARGE SCALE GENOMIC DNA]</scope>
    <source>
        <strain evidence="1 2">DSM 6779</strain>
    </source>
</reference>
<keyword evidence="2" id="KW-1185">Reference proteome</keyword>